<protein>
    <submittedName>
        <fullName evidence="2">Uncharacterized protein</fullName>
    </submittedName>
</protein>
<name>A0A0F9IQS7_9ZZZZ</name>
<proteinExistence type="predicted"/>
<sequence length="131" mass="13807">MIHPTTLLAGLLALVPVIAAAQDRTFTLAVPEALVASGLIDHLRPRFSLKTGITMRVVAQGADLSLVAGGDGVPVLRGPAGLYSLTGGTTDPEARRFADWLASDTRPASRRNPRPRPPCPRATRPPGPICR</sequence>
<organism evidence="2">
    <name type="scientific">marine sediment metagenome</name>
    <dbReference type="NCBI Taxonomy" id="412755"/>
    <lineage>
        <taxon>unclassified sequences</taxon>
        <taxon>metagenomes</taxon>
        <taxon>ecological metagenomes</taxon>
    </lineage>
</organism>
<reference evidence="2" key="1">
    <citation type="journal article" date="2015" name="Nature">
        <title>Complex archaea that bridge the gap between prokaryotes and eukaryotes.</title>
        <authorList>
            <person name="Spang A."/>
            <person name="Saw J.H."/>
            <person name="Jorgensen S.L."/>
            <person name="Zaremba-Niedzwiedzka K."/>
            <person name="Martijn J."/>
            <person name="Lind A.E."/>
            <person name="van Eijk R."/>
            <person name="Schleper C."/>
            <person name="Guy L."/>
            <person name="Ettema T.J."/>
        </authorList>
    </citation>
    <scope>NUCLEOTIDE SEQUENCE</scope>
</reference>
<accession>A0A0F9IQS7</accession>
<gene>
    <name evidence="2" type="ORF">LCGC14_1848030</name>
</gene>
<comment type="caution">
    <text evidence="2">The sequence shown here is derived from an EMBL/GenBank/DDBJ whole genome shotgun (WGS) entry which is preliminary data.</text>
</comment>
<feature type="region of interest" description="Disordered" evidence="1">
    <location>
        <begin position="101"/>
        <end position="131"/>
    </location>
</feature>
<dbReference type="AlphaFoldDB" id="A0A0F9IQS7"/>
<evidence type="ECO:0000256" key="1">
    <source>
        <dbReference type="SAM" id="MobiDB-lite"/>
    </source>
</evidence>
<evidence type="ECO:0000313" key="2">
    <source>
        <dbReference type="EMBL" id="KKL96085.1"/>
    </source>
</evidence>
<feature type="compositionally biased region" description="Pro residues" evidence="1">
    <location>
        <begin position="115"/>
        <end position="131"/>
    </location>
</feature>
<dbReference type="EMBL" id="LAZR01018524">
    <property type="protein sequence ID" value="KKL96085.1"/>
    <property type="molecule type" value="Genomic_DNA"/>
</dbReference>